<dbReference type="Proteomes" id="UP000037997">
    <property type="component" value="Unassembled WGS sequence"/>
</dbReference>
<dbReference type="STRING" id="35818.HPU229336_08005"/>
<evidence type="ECO:0000313" key="3">
    <source>
        <dbReference type="EMBL" id="KPH51337.1"/>
    </source>
</evidence>
<dbReference type="EMBL" id="JNOC01000016">
    <property type="protein sequence ID" value="KPH56296.1"/>
    <property type="molecule type" value="Genomic_DNA"/>
</dbReference>
<dbReference type="PANTHER" id="PTHR21043">
    <property type="entry name" value="IOJAP SUPERFAMILY ORTHOLOG"/>
    <property type="match status" value="1"/>
</dbReference>
<dbReference type="Gene3D" id="3.30.460.10">
    <property type="entry name" value="Beta Polymerase, domain 2"/>
    <property type="match status" value="1"/>
</dbReference>
<comment type="subunit">
    <text evidence="2">Interacts with ribosomal protein uL14 (rplN).</text>
</comment>
<evidence type="ECO:0000313" key="5">
    <source>
        <dbReference type="EMBL" id="STQ87912.1"/>
    </source>
</evidence>
<dbReference type="NCBIfam" id="TIGR00090">
    <property type="entry name" value="rsfS_iojap_ybeB"/>
    <property type="match status" value="1"/>
</dbReference>
<proteinExistence type="inferred from homology"/>
<dbReference type="GO" id="GO:0005737">
    <property type="term" value="C:cytoplasm"/>
    <property type="evidence" value="ECO:0007669"/>
    <property type="project" value="UniProtKB-SubCell"/>
</dbReference>
<evidence type="ECO:0000313" key="4">
    <source>
        <dbReference type="EMBL" id="KPH56296.1"/>
    </source>
</evidence>
<comment type="similarity">
    <text evidence="1 2">Belongs to the Iojap/RsfS family.</text>
</comment>
<reference evidence="6 7" key="1">
    <citation type="submission" date="2014-06" db="EMBL/GenBank/DDBJ databases">
        <title>Helicobacter pullorum isolates in fresh chicken meat - phenotypic and genotypic features.</title>
        <authorList>
            <person name="Borges V."/>
            <person name="Santos A."/>
            <person name="Correia C.B."/>
            <person name="Saraiva M."/>
            <person name="Menard A."/>
            <person name="Vieira L."/>
            <person name="Sampaio D.A."/>
            <person name="Gomes J.P."/>
            <person name="Oleastro M."/>
        </authorList>
    </citation>
    <scope>NUCLEOTIDE SEQUENCE [LARGE SCALE GENOMIC DNA]</scope>
    <source>
        <strain evidence="4 7">229334/12</strain>
        <strain evidence="3 6">229336/12</strain>
    </source>
</reference>
<evidence type="ECO:0000313" key="7">
    <source>
        <dbReference type="Proteomes" id="UP000037997"/>
    </source>
</evidence>
<sequence>MQNNRQEIIHFIQQLLEDKKGENIEIFDLKDTDYFVDYVMIATAFVDKHALALLDTLKKELKQKGESFFNIDDENPDWIVADLGDIIVHIFTENQRKKFNLEEFLSKIAMQQRLES</sequence>
<dbReference type="InterPro" id="IPR004394">
    <property type="entry name" value="Iojap/RsfS/C7orf30"/>
</dbReference>
<gene>
    <name evidence="5" type="primary">ybeB</name>
    <name evidence="2" type="synonym">rsfS</name>
    <name evidence="4" type="ORF">HPU229334_02585</name>
    <name evidence="3" type="ORF">HPU229336_08005</name>
    <name evidence="5" type="ORF">NCTC13156_00733</name>
</gene>
<accession>A0A0N1E9Y5</accession>
<dbReference type="GO" id="GO:0017148">
    <property type="term" value="P:negative regulation of translation"/>
    <property type="evidence" value="ECO:0007669"/>
    <property type="project" value="UniProtKB-UniRule"/>
</dbReference>
<dbReference type="Pfam" id="PF02410">
    <property type="entry name" value="RsfS"/>
    <property type="match status" value="1"/>
</dbReference>
<reference evidence="5 8" key="2">
    <citation type="submission" date="2018-06" db="EMBL/GenBank/DDBJ databases">
        <authorList>
            <consortium name="Pathogen Informatics"/>
            <person name="Doyle S."/>
        </authorList>
    </citation>
    <scope>NUCLEOTIDE SEQUENCE [LARGE SCALE GENOMIC DNA]</scope>
    <source>
        <strain evidence="5 8">NCTC13156</strain>
    </source>
</reference>
<dbReference type="SUPFAM" id="SSF81301">
    <property type="entry name" value="Nucleotidyltransferase"/>
    <property type="match status" value="1"/>
</dbReference>
<organism evidence="4 7">
    <name type="scientific">Helicobacter pullorum</name>
    <dbReference type="NCBI Taxonomy" id="35818"/>
    <lineage>
        <taxon>Bacteria</taxon>
        <taxon>Pseudomonadati</taxon>
        <taxon>Campylobacterota</taxon>
        <taxon>Epsilonproteobacteria</taxon>
        <taxon>Campylobacterales</taxon>
        <taxon>Helicobacteraceae</taxon>
        <taxon>Helicobacter</taxon>
    </lineage>
</organism>
<evidence type="ECO:0000256" key="1">
    <source>
        <dbReference type="ARBA" id="ARBA00010574"/>
    </source>
</evidence>
<comment type="function">
    <text evidence="2">Functions as a ribosomal silencing factor. Interacts with ribosomal protein uL14 (rplN), blocking formation of intersubunit bridge B8. Prevents association of the 30S and 50S ribosomal subunits and the formation of functional ribosomes, thus repressing translation.</text>
</comment>
<dbReference type="Proteomes" id="UP000255269">
    <property type="component" value="Unassembled WGS sequence"/>
</dbReference>
<comment type="subcellular location">
    <subcellularLocation>
        <location evidence="2">Cytoplasm</location>
    </subcellularLocation>
</comment>
<dbReference type="GO" id="GO:0042256">
    <property type="term" value="P:cytosolic ribosome assembly"/>
    <property type="evidence" value="ECO:0007669"/>
    <property type="project" value="UniProtKB-UniRule"/>
</dbReference>
<dbReference type="RefSeq" id="WP_005020767.1">
    <property type="nucleotide sequence ID" value="NZ_CABKNZ010000044.1"/>
</dbReference>
<dbReference type="GO" id="GO:0043023">
    <property type="term" value="F:ribosomal large subunit binding"/>
    <property type="evidence" value="ECO:0007669"/>
    <property type="project" value="TreeGrafter"/>
</dbReference>
<dbReference type="PATRIC" id="fig|35818.10.peg.1579"/>
<dbReference type="EMBL" id="UGJF01000001">
    <property type="protein sequence ID" value="STQ87912.1"/>
    <property type="molecule type" value="Genomic_DNA"/>
</dbReference>
<dbReference type="EMBL" id="JNUR01000006">
    <property type="protein sequence ID" value="KPH51337.1"/>
    <property type="molecule type" value="Genomic_DNA"/>
</dbReference>
<dbReference type="OrthoDB" id="9793681at2"/>
<dbReference type="GO" id="GO:0090071">
    <property type="term" value="P:negative regulation of ribosome biogenesis"/>
    <property type="evidence" value="ECO:0007669"/>
    <property type="project" value="UniProtKB-UniRule"/>
</dbReference>
<dbReference type="InterPro" id="IPR043519">
    <property type="entry name" value="NT_sf"/>
</dbReference>
<keyword evidence="2" id="KW-0810">Translation regulation</keyword>
<dbReference type="GeneID" id="93196807"/>
<dbReference type="PANTHER" id="PTHR21043:SF0">
    <property type="entry name" value="MITOCHONDRIAL ASSEMBLY OF RIBOSOMAL LARGE SUBUNIT PROTEIN 1"/>
    <property type="match status" value="1"/>
</dbReference>
<evidence type="ECO:0000313" key="6">
    <source>
        <dbReference type="Proteomes" id="UP000037800"/>
    </source>
</evidence>
<dbReference type="AlphaFoldDB" id="A0A0N1E9Y5"/>
<protein>
    <recommendedName>
        <fullName evidence="2">Ribosomal silencing factor RsfS</fullName>
    </recommendedName>
</protein>
<dbReference type="HAMAP" id="MF_01477">
    <property type="entry name" value="Iojap_RsfS"/>
    <property type="match status" value="1"/>
</dbReference>
<evidence type="ECO:0000256" key="2">
    <source>
        <dbReference type="HAMAP-Rule" id="MF_01477"/>
    </source>
</evidence>
<keyword evidence="2" id="KW-0678">Repressor</keyword>
<name>A0A0N1E9Y5_9HELI</name>
<evidence type="ECO:0000313" key="8">
    <source>
        <dbReference type="Proteomes" id="UP000255269"/>
    </source>
</evidence>
<dbReference type="Proteomes" id="UP000037800">
    <property type="component" value="Unassembled WGS sequence"/>
</dbReference>
<keyword evidence="2" id="KW-0963">Cytoplasm</keyword>